<evidence type="ECO:0000313" key="2">
    <source>
        <dbReference type="Proteomes" id="UP000827976"/>
    </source>
</evidence>
<gene>
    <name evidence="1" type="ORF">IHE45_04G083900</name>
</gene>
<evidence type="ECO:0000313" key="1">
    <source>
        <dbReference type="EMBL" id="KAH7686128.1"/>
    </source>
</evidence>
<organism evidence="1 2">
    <name type="scientific">Dioscorea alata</name>
    <name type="common">Purple yam</name>
    <dbReference type="NCBI Taxonomy" id="55571"/>
    <lineage>
        <taxon>Eukaryota</taxon>
        <taxon>Viridiplantae</taxon>
        <taxon>Streptophyta</taxon>
        <taxon>Embryophyta</taxon>
        <taxon>Tracheophyta</taxon>
        <taxon>Spermatophyta</taxon>
        <taxon>Magnoliopsida</taxon>
        <taxon>Liliopsida</taxon>
        <taxon>Dioscoreales</taxon>
        <taxon>Dioscoreaceae</taxon>
        <taxon>Dioscorea</taxon>
    </lineage>
</organism>
<name>A0ACB7WDV9_DIOAL</name>
<accession>A0ACB7WDV9</accession>
<dbReference type="EMBL" id="CM037014">
    <property type="protein sequence ID" value="KAH7686128.1"/>
    <property type="molecule type" value="Genomic_DNA"/>
</dbReference>
<sequence>MSFQESILLAINLCSMFSKLPTFRPGKASSPQNGKQSPFHRFNSLVPNKSASPASYDQQTYLNFDTLALASYISDETSSLDSPRRYSTSEGQESLTPSSAFSGERNFDRSALLPYDEAEEQFLEDYESYFLHLSVDNVRQNQYPKLESQRLTYLDHATCPLFSRFQVEQHMQFLLEDTHPFLGSTNIRGKQSRVQYNHLDKTCEHILDLLNTNKDEYSVIFTSGISSCYRHFGEMHHFPKGSLVLTVPDHQKFIQHMVQGVAQSNAKIGTIPLKKNDLCIHVTEFQKLLRKRGWNSNGFGLLAYPAQSSSGMCHSLNWIASAQQSGWKVLLDVSSCIPMVNVDLSLYQPEFVIGSLYHMLGYPSNVGFLLVRRSSHSICRETRSARLRIAELPEDGKAVHILTEGGSLNIHTFASLYFGLEHLQSIGVLAVQKRIKSLISWLVKTFKSLKHKLDDKPMLQLYGSSDLQHRGSILAFNVLDPTGSIFPARLVQQLAENNNVFLGTVNLCEPSLLDSQQKQDKQWESDSLRATGYQIEVLRLSLGPVSSFEDVYRLVQFLWRFRDEDYMSNEAAGYVEELEKGC</sequence>
<dbReference type="Proteomes" id="UP000827976">
    <property type="component" value="Chromosome 4"/>
</dbReference>
<proteinExistence type="predicted"/>
<keyword evidence="1" id="KW-0808">Transferase</keyword>
<keyword evidence="2" id="KW-1185">Reference proteome</keyword>
<protein>
    <submittedName>
        <fullName evidence="1">Molybdenum cofactor sulfurtransferase protein</fullName>
        <ecNumber evidence="1">2.8.1.9</ecNumber>
    </submittedName>
</protein>
<dbReference type="EC" id="2.8.1.9" evidence="1"/>
<reference evidence="2" key="1">
    <citation type="journal article" date="2022" name="Nat. Commun.">
        <title>Chromosome evolution and the genetic basis of agronomically important traits in greater yam.</title>
        <authorList>
            <person name="Bredeson J.V."/>
            <person name="Lyons J.B."/>
            <person name="Oniyinde I.O."/>
            <person name="Okereke N.R."/>
            <person name="Kolade O."/>
            <person name="Nnabue I."/>
            <person name="Nwadili C.O."/>
            <person name="Hribova E."/>
            <person name="Parker M."/>
            <person name="Nwogha J."/>
            <person name="Shu S."/>
            <person name="Carlson J."/>
            <person name="Kariba R."/>
            <person name="Muthemba S."/>
            <person name="Knop K."/>
            <person name="Barton G.J."/>
            <person name="Sherwood A.V."/>
            <person name="Lopez-Montes A."/>
            <person name="Asiedu R."/>
            <person name="Jamnadass R."/>
            <person name="Muchugi A."/>
            <person name="Goodstein D."/>
            <person name="Egesi C.N."/>
            <person name="Featherston J."/>
            <person name="Asfaw A."/>
            <person name="Simpson G.G."/>
            <person name="Dolezel J."/>
            <person name="Hendre P.S."/>
            <person name="Van Deynze A."/>
            <person name="Kumar P.L."/>
            <person name="Obidiegwu J.E."/>
            <person name="Bhattacharjee R."/>
            <person name="Rokhsar D.S."/>
        </authorList>
    </citation>
    <scope>NUCLEOTIDE SEQUENCE [LARGE SCALE GENOMIC DNA]</scope>
    <source>
        <strain evidence="2">cv. TDa95/00328</strain>
    </source>
</reference>
<comment type="caution">
    <text evidence="1">The sequence shown here is derived from an EMBL/GenBank/DDBJ whole genome shotgun (WGS) entry which is preliminary data.</text>
</comment>